<reference evidence="13 14" key="1">
    <citation type="journal article" date="2015" name="Biotechnol. Bioeng.">
        <title>Genome sequence and phenotypic characterization of Caulobacter segnis.</title>
        <authorList>
            <person name="Patel S."/>
            <person name="Fletcher B."/>
            <person name="Scott D.C."/>
            <person name="Ely B."/>
        </authorList>
    </citation>
    <scope>NUCLEOTIDE SEQUENCE [LARGE SCALE GENOMIC DNA]</scope>
    <source>
        <strain evidence="13 14">ERI-2</strain>
    </source>
</reference>
<dbReference type="PANTHER" id="PTHR21581:SF26">
    <property type="entry name" value="D-ALANYL-D-ALANINE ENDOPEPTIDASE"/>
    <property type="match status" value="1"/>
</dbReference>
<organism evidence="13 14">
    <name type="scientific">Clostridium ljungdahlii</name>
    <dbReference type="NCBI Taxonomy" id="1538"/>
    <lineage>
        <taxon>Bacteria</taxon>
        <taxon>Bacillati</taxon>
        <taxon>Bacillota</taxon>
        <taxon>Clostridia</taxon>
        <taxon>Eubacteriales</taxon>
        <taxon>Clostridiaceae</taxon>
        <taxon>Clostridium</taxon>
    </lineage>
</organism>
<dbReference type="GO" id="GO:0008360">
    <property type="term" value="P:regulation of cell shape"/>
    <property type="evidence" value="ECO:0007669"/>
    <property type="project" value="UniProtKB-KW"/>
</dbReference>
<dbReference type="EC" id="3.4.16.4" evidence="13"/>
<feature type="binding site" evidence="8">
    <location>
        <position position="227"/>
    </location>
    <ligand>
        <name>substrate</name>
    </ligand>
</feature>
<keyword evidence="13" id="KW-0645">Protease</keyword>
<evidence type="ECO:0000256" key="2">
    <source>
        <dbReference type="ARBA" id="ARBA00022729"/>
    </source>
</evidence>
<dbReference type="PANTHER" id="PTHR21581">
    <property type="entry name" value="D-ALANYL-D-ALANINE CARBOXYPEPTIDASE"/>
    <property type="match status" value="1"/>
</dbReference>
<evidence type="ECO:0000256" key="4">
    <source>
        <dbReference type="ARBA" id="ARBA00022960"/>
    </source>
</evidence>
<evidence type="ECO:0000256" key="6">
    <source>
        <dbReference type="ARBA" id="ARBA00023316"/>
    </source>
</evidence>
<dbReference type="PATRIC" id="fig|1538.10.peg.4232"/>
<feature type="active site" description="Proton acceptor" evidence="7">
    <location>
        <position position="65"/>
    </location>
</feature>
<dbReference type="InterPro" id="IPR001967">
    <property type="entry name" value="Peptidase_S11_N"/>
</dbReference>
<keyword evidence="5" id="KW-0573">Peptidoglycan synthesis</keyword>
<keyword evidence="3 13" id="KW-0378">Hydrolase</keyword>
<dbReference type="RefSeq" id="WP_063557344.1">
    <property type="nucleotide sequence ID" value="NZ_LITT01000065.1"/>
</dbReference>
<evidence type="ECO:0000256" key="3">
    <source>
        <dbReference type="ARBA" id="ARBA00022801"/>
    </source>
</evidence>
<keyword evidence="10" id="KW-0472">Membrane</keyword>
<dbReference type="GO" id="GO:0009252">
    <property type="term" value="P:peptidoglycan biosynthetic process"/>
    <property type="evidence" value="ECO:0007669"/>
    <property type="project" value="UniProtKB-KW"/>
</dbReference>
<dbReference type="InterPro" id="IPR012338">
    <property type="entry name" value="Beta-lactam/transpept-like"/>
</dbReference>
<evidence type="ECO:0000313" key="13">
    <source>
        <dbReference type="EMBL" id="OAA82805.1"/>
    </source>
</evidence>
<evidence type="ECO:0000256" key="11">
    <source>
        <dbReference type="SAM" id="SignalP"/>
    </source>
</evidence>
<protein>
    <submittedName>
        <fullName evidence="13">D-alanyl-D-alanine carboxypeptidase DacF</fullName>
        <ecNumber evidence="13">3.4.16.4</ecNumber>
    </submittedName>
</protein>
<dbReference type="PRINTS" id="PR00725">
    <property type="entry name" value="DADACBPTASE1"/>
</dbReference>
<feature type="transmembrane region" description="Helical" evidence="10">
    <location>
        <begin position="382"/>
        <end position="402"/>
    </location>
</feature>
<feature type="signal peptide" evidence="11">
    <location>
        <begin position="1"/>
        <end position="24"/>
    </location>
</feature>
<sequence>MKCKNTSLLLTFIFIFCLSFNVLADNSTALPEIYGKAAITVDMQTNEIIYEKNADIKMYPASTTKLLTAILLEKNKKPGDMLTYTADAKAQPPSSLNRDLHAIEVGDTMSAEDVMDGLLMYSANDLAYVVAENVSKDAPTFSDKMNEEVKKLNLKNTHFVTPNGLHNPNHYTTPYDMSVIARQAFKIPRIQKAMERPANTIKTTKGLAFPIKNTNKLLGKDGCIAGKTGYTDPAGRCLVAIYDRNGRKMVGVVMGSVYDPADSYVFNDMEKIINWSYSKQPIVLHKKDSIIGRKEVSYNPISFIGIKKSLEVPIKIKDDVTYYDNDLNKKDLKETINIKNTSVEALKGEVPLGTLTVSQRELSKNYNIYSDLPKQALDKNVISFYAAIFILLLIFIFILACIKIRHNKRRRYL</sequence>
<evidence type="ECO:0000256" key="8">
    <source>
        <dbReference type="PIRSR" id="PIRSR618044-2"/>
    </source>
</evidence>
<feature type="active site" evidence="7">
    <location>
        <position position="122"/>
    </location>
</feature>
<evidence type="ECO:0000256" key="5">
    <source>
        <dbReference type="ARBA" id="ARBA00022984"/>
    </source>
</evidence>
<dbReference type="SUPFAM" id="SSF56601">
    <property type="entry name" value="beta-lactamase/transpeptidase-like"/>
    <property type="match status" value="1"/>
</dbReference>
<evidence type="ECO:0000259" key="12">
    <source>
        <dbReference type="Pfam" id="PF00768"/>
    </source>
</evidence>
<proteinExistence type="inferred from homology"/>
<dbReference type="Pfam" id="PF00768">
    <property type="entry name" value="Peptidase_S11"/>
    <property type="match status" value="1"/>
</dbReference>
<feature type="chain" id="PRO_5007898696" evidence="11">
    <location>
        <begin position="25"/>
        <end position="413"/>
    </location>
</feature>
<evidence type="ECO:0000256" key="7">
    <source>
        <dbReference type="PIRSR" id="PIRSR618044-1"/>
    </source>
</evidence>
<dbReference type="Proteomes" id="UP000077407">
    <property type="component" value="Unassembled WGS sequence"/>
</dbReference>
<dbReference type="GO" id="GO:0006508">
    <property type="term" value="P:proteolysis"/>
    <property type="evidence" value="ECO:0007669"/>
    <property type="project" value="InterPro"/>
</dbReference>
<comment type="similarity">
    <text evidence="1 9">Belongs to the peptidase S11 family.</text>
</comment>
<gene>
    <name evidence="13" type="primary">dacF_2</name>
    <name evidence="13" type="ORF">WY13_04153</name>
</gene>
<dbReference type="AlphaFoldDB" id="A0A168L8A7"/>
<dbReference type="Gene3D" id="3.40.710.10">
    <property type="entry name" value="DD-peptidase/beta-lactamase superfamily"/>
    <property type="match status" value="1"/>
</dbReference>
<dbReference type="OrthoDB" id="1701915at2"/>
<feature type="active site" description="Acyl-ester intermediate" evidence="7">
    <location>
        <position position="62"/>
    </location>
</feature>
<name>A0A168L8A7_9CLOT</name>
<keyword evidence="13" id="KW-0121">Carboxypeptidase</keyword>
<dbReference type="InterPro" id="IPR018044">
    <property type="entry name" value="Peptidase_S11"/>
</dbReference>
<keyword evidence="2 11" id="KW-0732">Signal</keyword>
<keyword evidence="6" id="KW-0961">Cell wall biogenesis/degradation</keyword>
<dbReference type="GO" id="GO:0071555">
    <property type="term" value="P:cell wall organization"/>
    <property type="evidence" value="ECO:0007669"/>
    <property type="project" value="UniProtKB-KW"/>
</dbReference>
<dbReference type="GO" id="GO:0009002">
    <property type="term" value="F:serine-type D-Ala-D-Ala carboxypeptidase activity"/>
    <property type="evidence" value="ECO:0007669"/>
    <property type="project" value="UniProtKB-EC"/>
</dbReference>
<evidence type="ECO:0000313" key="14">
    <source>
        <dbReference type="Proteomes" id="UP000077407"/>
    </source>
</evidence>
<evidence type="ECO:0000256" key="9">
    <source>
        <dbReference type="RuleBase" id="RU004016"/>
    </source>
</evidence>
<evidence type="ECO:0000256" key="10">
    <source>
        <dbReference type="SAM" id="Phobius"/>
    </source>
</evidence>
<evidence type="ECO:0000256" key="1">
    <source>
        <dbReference type="ARBA" id="ARBA00007164"/>
    </source>
</evidence>
<dbReference type="EMBL" id="LITT01000065">
    <property type="protein sequence ID" value="OAA82805.1"/>
    <property type="molecule type" value="Genomic_DNA"/>
</dbReference>
<keyword evidence="4" id="KW-0133">Cell shape</keyword>
<keyword evidence="10" id="KW-0812">Transmembrane</keyword>
<feature type="domain" description="Peptidase S11 D-alanyl-D-alanine carboxypeptidase A N-terminal" evidence="12">
    <location>
        <begin position="27"/>
        <end position="256"/>
    </location>
</feature>
<comment type="caution">
    <text evidence="13">The sequence shown here is derived from an EMBL/GenBank/DDBJ whole genome shotgun (WGS) entry which is preliminary data.</text>
</comment>
<keyword evidence="10" id="KW-1133">Transmembrane helix</keyword>
<accession>A0A168L8A7</accession>